<feature type="non-terminal residue" evidence="1">
    <location>
        <position position="189"/>
    </location>
</feature>
<name>A0ABS7CKL0_9BACL</name>
<feature type="non-terminal residue" evidence="1">
    <location>
        <position position="1"/>
    </location>
</feature>
<evidence type="ECO:0000313" key="2">
    <source>
        <dbReference type="Proteomes" id="UP001519887"/>
    </source>
</evidence>
<proteinExistence type="predicted"/>
<comment type="caution">
    <text evidence="1">The sequence shown here is derived from an EMBL/GenBank/DDBJ whole genome shotgun (WGS) entry which is preliminary data.</text>
</comment>
<organism evidence="1 2">
    <name type="scientific">Paenibacillus sepulcri</name>
    <dbReference type="NCBI Taxonomy" id="359917"/>
    <lineage>
        <taxon>Bacteria</taxon>
        <taxon>Bacillati</taxon>
        <taxon>Bacillota</taxon>
        <taxon>Bacilli</taxon>
        <taxon>Bacillales</taxon>
        <taxon>Paenibacillaceae</taxon>
        <taxon>Paenibacillus</taxon>
    </lineage>
</organism>
<evidence type="ECO:0000313" key="1">
    <source>
        <dbReference type="EMBL" id="MBW7461477.1"/>
    </source>
</evidence>
<reference evidence="1 2" key="1">
    <citation type="submission" date="2021-07" db="EMBL/GenBank/DDBJ databases">
        <title>Paenibacillus radiodurans sp. nov., isolated from the southeastern edge of Tengger Desert.</title>
        <authorList>
            <person name="Zhang G."/>
        </authorList>
    </citation>
    <scope>NUCLEOTIDE SEQUENCE [LARGE SCALE GENOMIC DNA]</scope>
    <source>
        <strain evidence="1 2">CCM 7311</strain>
    </source>
</reference>
<protein>
    <submittedName>
        <fullName evidence="1">Uncharacterized protein</fullName>
    </submittedName>
</protein>
<accession>A0ABS7CKL0</accession>
<dbReference type="EMBL" id="JAHZIK010002986">
    <property type="protein sequence ID" value="MBW7461477.1"/>
    <property type="molecule type" value="Genomic_DNA"/>
</dbReference>
<keyword evidence="2" id="KW-1185">Reference proteome</keyword>
<dbReference type="Proteomes" id="UP001519887">
    <property type="component" value="Unassembled WGS sequence"/>
</dbReference>
<gene>
    <name evidence="1" type="ORF">K0U00_46220</name>
</gene>
<sequence>APLSLKGGHATVQKQMAPWKLYKEPDQDHRWEDERYWLWYKLFGRLGYSSAAGSEIWMRELEARFGHEAAAEMEHLYQLSGKILPLITAFHMPVHPSLCYWPELSTGGALFAEHNYTKDYNYNSKVQKNVTYTDTEPSDPGLFYRITDFVQDTLDGRLKAKYTPLQVRDWLLALADGIHQTAERINGLP</sequence>